<organism evidence="1 2">
    <name type="scientific">Dermacentor silvarum</name>
    <name type="common">Tick</name>
    <dbReference type="NCBI Taxonomy" id="543639"/>
    <lineage>
        <taxon>Eukaryota</taxon>
        <taxon>Metazoa</taxon>
        <taxon>Ecdysozoa</taxon>
        <taxon>Arthropoda</taxon>
        <taxon>Chelicerata</taxon>
        <taxon>Arachnida</taxon>
        <taxon>Acari</taxon>
        <taxon>Parasitiformes</taxon>
        <taxon>Ixodida</taxon>
        <taxon>Ixodoidea</taxon>
        <taxon>Ixodidae</taxon>
        <taxon>Rhipicephalinae</taxon>
        <taxon>Dermacentor</taxon>
    </lineage>
</organism>
<evidence type="ECO:0000313" key="2">
    <source>
        <dbReference type="Proteomes" id="UP000821865"/>
    </source>
</evidence>
<gene>
    <name evidence="1" type="ORF">HPB49_015552</name>
</gene>
<protein>
    <submittedName>
        <fullName evidence="1">Uncharacterized protein</fullName>
    </submittedName>
</protein>
<sequence>MVVGVPTRPRPSRVTSQQLRQEVTTRDTLEASQKGDRKRRERHRSGCRKYENSTDNDLLYWGLDYPPLTAYHSWLCGKVAEVINGSWVALSTSRGTESYDHKLFMRYTVLAADVLVYFPAVLFFWNSLWSPVRMKPRDVAIASTLTLIVPGLVLIDHGHFQYNCVSLGLSLAAIAFVERERPLLSAMAFSLALNYKQMALYYAIPFFCYLLGCCFQQRGLGSKLRLFLGLALAVSATFGICWAPYLGSPDRALQVLKRLFPLDRGLFEDKVANIWCTLSIVVKLKNLYSPTELALVSGLVTLGTASISAVDVLLRPMPERFRFSLVSLHRNPRNVCFALVVLNLVFVYQAYLKDVSRSTHITLLFVLSLAGCVALNALHLTMPPPARYPDLHQLLNAAYSCGHFVLFLIYTHYLQFQLPASRFTKLKKK</sequence>
<reference evidence="1" key="1">
    <citation type="submission" date="2020-05" db="EMBL/GenBank/DDBJ databases">
        <title>Large-scale comparative analyses of tick genomes elucidate their genetic diversity and vector capacities.</title>
        <authorList>
            <person name="Jia N."/>
            <person name="Wang J."/>
            <person name="Shi W."/>
            <person name="Du L."/>
            <person name="Sun Y."/>
            <person name="Zhan W."/>
            <person name="Jiang J."/>
            <person name="Wang Q."/>
            <person name="Zhang B."/>
            <person name="Ji P."/>
            <person name="Sakyi L.B."/>
            <person name="Cui X."/>
            <person name="Yuan T."/>
            <person name="Jiang B."/>
            <person name="Yang W."/>
            <person name="Lam T.T.-Y."/>
            <person name="Chang Q."/>
            <person name="Ding S."/>
            <person name="Wang X."/>
            <person name="Zhu J."/>
            <person name="Ruan X."/>
            <person name="Zhao L."/>
            <person name="Wei J."/>
            <person name="Que T."/>
            <person name="Du C."/>
            <person name="Cheng J."/>
            <person name="Dai P."/>
            <person name="Han X."/>
            <person name="Huang E."/>
            <person name="Gao Y."/>
            <person name="Liu J."/>
            <person name="Shao H."/>
            <person name="Ye R."/>
            <person name="Li L."/>
            <person name="Wei W."/>
            <person name="Wang X."/>
            <person name="Wang C."/>
            <person name="Yang T."/>
            <person name="Huo Q."/>
            <person name="Li W."/>
            <person name="Guo W."/>
            <person name="Chen H."/>
            <person name="Zhou L."/>
            <person name="Ni X."/>
            <person name="Tian J."/>
            <person name="Zhou Y."/>
            <person name="Sheng Y."/>
            <person name="Liu T."/>
            <person name="Pan Y."/>
            <person name="Xia L."/>
            <person name="Li J."/>
            <person name="Zhao F."/>
            <person name="Cao W."/>
        </authorList>
    </citation>
    <scope>NUCLEOTIDE SEQUENCE</scope>
    <source>
        <strain evidence="1">Dsil-2018</strain>
    </source>
</reference>
<dbReference type="Proteomes" id="UP000821865">
    <property type="component" value="Chromosome 11"/>
</dbReference>
<name>A0ACB8DJK3_DERSI</name>
<accession>A0ACB8DJK3</accession>
<dbReference type="EMBL" id="CM023480">
    <property type="protein sequence ID" value="KAH7970782.1"/>
    <property type="molecule type" value="Genomic_DNA"/>
</dbReference>
<comment type="caution">
    <text evidence="1">The sequence shown here is derived from an EMBL/GenBank/DDBJ whole genome shotgun (WGS) entry which is preliminary data.</text>
</comment>
<evidence type="ECO:0000313" key="1">
    <source>
        <dbReference type="EMBL" id="KAH7970782.1"/>
    </source>
</evidence>
<keyword evidence="2" id="KW-1185">Reference proteome</keyword>
<proteinExistence type="predicted"/>